<dbReference type="PANTHER" id="PTHR45695:SF7">
    <property type="entry name" value="GASTRIN-RELEASING PEPTIDE RECEPTOR"/>
    <property type="match status" value="1"/>
</dbReference>
<feature type="transmembrane region" description="Helical" evidence="17">
    <location>
        <begin position="241"/>
        <end position="260"/>
    </location>
</feature>
<keyword evidence="11" id="KW-0325">Glycoprotein</keyword>
<feature type="transmembrane region" description="Helical" evidence="17">
    <location>
        <begin position="326"/>
        <end position="353"/>
    </location>
</feature>
<evidence type="ECO:0000313" key="20">
    <source>
        <dbReference type="Proteomes" id="UP001187415"/>
    </source>
</evidence>
<feature type="domain" description="G-protein coupled receptors family 1 profile" evidence="18">
    <location>
        <begin position="85"/>
        <end position="350"/>
    </location>
</feature>
<comment type="caution">
    <text evidence="19">The sequence shown here is derived from an EMBL/GenBank/DDBJ whole genome shotgun (WGS) entry which is preliminary data.</text>
</comment>
<accession>A0AA88SHZ9</accession>
<dbReference type="InterPro" id="IPR000276">
    <property type="entry name" value="GPCR_Rhodpsn"/>
</dbReference>
<keyword evidence="3" id="KW-0597">Phosphoprotein</keyword>
<keyword evidence="5 17" id="KW-1133">Transmembrane helix</keyword>
<dbReference type="PROSITE" id="PS00237">
    <property type="entry name" value="G_PROTEIN_RECEP_F1_1"/>
    <property type="match status" value="1"/>
</dbReference>
<organism evidence="19 20">
    <name type="scientific">Channa striata</name>
    <name type="common">Snakehead murrel</name>
    <name type="synonym">Ophicephalus striatus</name>
    <dbReference type="NCBI Taxonomy" id="64152"/>
    <lineage>
        <taxon>Eukaryota</taxon>
        <taxon>Metazoa</taxon>
        <taxon>Chordata</taxon>
        <taxon>Craniata</taxon>
        <taxon>Vertebrata</taxon>
        <taxon>Euteleostomi</taxon>
        <taxon>Actinopterygii</taxon>
        <taxon>Neopterygii</taxon>
        <taxon>Teleostei</taxon>
        <taxon>Neoteleostei</taxon>
        <taxon>Acanthomorphata</taxon>
        <taxon>Anabantaria</taxon>
        <taxon>Anabantiformes</taxon>
        <taxon>Channoidei</taxon>
        <taxon>Channidae</taxon>
        <taxon>Channa</taxon>
    </lineage>
</organism>
<dbReference type="GO" id="GO:0005886">
    <property type="term" value="C:plasma membrane"/>
    <property type="evidence" value="ECO:0007669"/>
    <property type="project" value="UniProtKB-SubCell"/>
</dbReference>
<dbReference type="AlphaFoldDB" id="A0AA88SHZ9"/>
<dbReference type="Gene3D" id="1.20.1070.10">
    <property type="entry name" value="Rhodopsin 7-helix transmembrane proteins"/>
    <property type="match status" value="1"/>
</dbReference>
<keyword evidence="6 16" id="KW-0297">G-protein coupled receptor</keyword>
<dbReference type="PANTHER" id="PTHR45695">
    <property type="entry name" value="LEUCOKININ RECEPTOR-RELATED"/>
    <property type="match status" value="1"/>
</dbReference>
<keyword evidence="10 16" id="KW-0675">Receptor</keyword>
<dbReference type="SMART" id="SM01381">
    <property type="entry name" value="7TM_GPCR_Srsx"/>
    <property type="match status" value="1"/>
</dbReference>
<keyword evidence="9" id="KW-1015">Disulfide bond</keyword>
<dbReference type="EMBL" id="JAUPFM010000010">
    <property type="protein sequence ID" value="KAK2839937.1"/>
    <property type="molecule type" value="Genomic_DNA"/>
</dbReference>
<dbReference type="SUPFAM" id="SSF81321">
    <property type="entry name" value="Family A G protein-coupled receptor-like"/>
    <property type="match status" value="1"/>
</dbReference>
<evidence type="ECO:0000256" key="12">
    <source>
        <dbReference type="ARBA" id="ARBA00023224"/>
    </source>
</evidence>
<dbReference type="Pfam" id="PF00001">
    <property type="entry name" value="7tm_1"/>
    <property type="match status" value="1"/>
</dbReference>
<evidence type="ECO:0000256" key="10">
    <source>
        <dbReference type="ARBA" id="ARBA00023170"/>
    </source>
</evidence>
<dbReference type="PROSITE" id="PS50262">
    <property type="entry name" value="G_PROTEIN_RECEP_F1_2"/>
    <property type="match status" value="1"/>
</dbReference>
<feature type="transmembrane region" description="Helical" evidence="17">
    <location>
        <begin position="294"/>
        <end position="314"/>
    </location>
</feature>
<feature type="transmembrane region" description="Helical" evidence="17">
    <location>
        <begin position="64"/>
        <end position="84"/>
    </location>
</feature>
<keyword evidence="7 17" id="KW-0472">Membrane</keyword>
<name>A0AA88SHZ9_CHASR</name>
<evidence type="ECO:0000256" key="5">
    <source>
        <dbReference type="ARBA" id="ARBA00022989"/>
    </source>
</evidence>
<sequence length="387" mass="42900">MGGYKSASERIWKHQTRLLRTSVLSLLADMSLEDSFDIHPEDTGVLVLNVSTLDSPGDQQLYNIWLPGVGIAAVYGIIIIVGLVGNITLIKTCVLVKSMRTVPNLFLSSLALGDLLLLATCAPVDASRYLVDKWLFGRVGCKLIPFIQLTSVGVSVFTLTALSADRYKAIVTPLDIHRSSATLSICLRVGVIWLLSVTLAIPEAVFSDLHTFTTSHTNETFVTCAPYPHATELHPKIHSTASFLIFYIIPLFIISVYYCFIARSLVKSSGDLPAEGHLHLQRQIKSRKRLSKTVLVFVGLFAVCWLPSHVIYLYRSYHYSQVDTSMGHFIASVCARILAFTNSCVNPFALYLMSKSFSKHFNRQLLCCTSPRQLYSQNSVNTNVTTA</sequence>
<protein>
    <recommendedName>
        <fullName evidence="14">Gastrin-releasing peptide receptor</fullName>
    </recommendedName>
    <alternativeName>
        <fullName evidence="15">GRP-preferring bombesin receptor</fullName>
    </alternativeName>
</protein>
<dbReference type="PRINTS" id="PR00237">
    <property type="entry name" value="GPCRRHODOPSN"/>
</dbReference>
<evidence type="ECO:0000256" key="4">
    <source>
        <dbReference type="ARBA" id="ARBA00022692"/>
    </source>
</evidence>
<comment type="similarity">
    <text evidence="16">Belongs to the G-protein coupled receptor 1 family.</text>
</comment>
<evidence type="ECO:0000256" key="16">
    <source>
        <dbReference type="RuleBase" id="RU000688"/>
    </source>
</evidence>
<evidence type="ECO:0000313" key="19">
    <source>
        <dbReference type="EMBL" id="KAK2839937.1"/>
    </source>
</evidence>
<evidence type="ECO:0000256" key="17">
    <source>
        <dbReference type="SAM" id="Phobius"/>
    </source>
</evidence>
<dbReference type="Proteomes" id="UP001187415">
    <property type="component" value="Unassembled WGS sequence"/>
</dbReference>
<keyword evidence="8" id="KW-0564">Palmitate</keyword>
<keyword evidence="2" id="KW-1003">Cell membrane</keyword>
<evidence type="ECO:0000256" key="15">
    <source>
        <dbReference type="ARBA" id="ARBA00077781"/>
    </source>
</evidence>
<dbReference type="InterPro" id="IPR017452">
    <property type="entry name" value="GPCR_Rhodpsn_7TM"/>
</dbReference>
<evidence type="ECO:0000256" key="8">
    <source>
        <dbReference type="ARBA" id="ARBA00023139"/>
    </source>
</evidence>
<keyword evidence="12 16" id="KW-0807">Transducer</keyword>
<evidence type="ECO:0000259" key="18">
    <source>
        <dbReference type="PROSITE" id="PS50262"/>
    </source>
</evidence>
<evidence type="ECO:0000256" key="14">
    <source>
        <dbReference type="ARBA" id="ARBA00073996"/>
    </source>
</evidence>
<evidence type="ECO:0000256" key="11">
    <source>
        <dbReference type="ARBA" id="ARBA00023180"/>
    </source>
</evidence>
<evidence type="ECO:0000256" key="2">
    <source>
        <dbReference type="ARBA" id="ARBA00022475"/>
    </source>
</evidence>
<keyword evidence="4 16" id="KW-0812">Transmembrane</keyword>
<proteinExistence type="inferred from homology"/>
<feature type="transmembrane region" description="Helical" evidence="17">
    <location>
        <begin position="146"/>
        <end position="164"/>
    </location>
</feature>
<feature type="transmembrane region" description="Helical" evidence="17">
    <location>
        <begin position="185"/>
        <end position="206"/>
    </location>
</feature>
<dbReference type="GO" id="GO:0008188">
    <property type="term" value="F:neuropeptide receptor activity"/>
    <property type="evidence" value="ECO:0007669"/>
    <property type="project" value="TreeGrafter"/>
</dbReference>
<evidence type="ECO:0000256" key="7">
    <source>
        <dbReference type="ARBA" id="ARBA00023136"/>
    </source>
</evidence>
<comment type="subcellular location">
    <subcellularLocation>
        <location evidence="1">Cell membrane</location>
        <topology evidence="1">Multi-pass membrane protein</topology>
    </subcellularLocation>
</comment>
<evidence type="ECO:0000256" key="6">
    <source>
        <dbReference type="ARBA" id="ARBA00023040"/>
    </source>
</evidence>
<gene>
    <name evidence="19" type="ORF">Q5P01_013677</name>
</gene>
<evidence type="ECO:0000256" key="13">
    <source>
        <dbReference type="ARBA" id="ARBA00023288"/>
    </source>
</evidence>
<keyword evidence="13" id="KW-0449">Lipoprotein</keyword>
<evidence type="ECO:0000256" key="3">
    <source>
        <dbReference type="ARBA" id="ARBA00022553"/>
    </source>
</evidence>
<dbReference type="FunFam" id="1.20.1070.10:FF:000122">
    <property type="entry name" value="Gastrin-releasing peptide receptor"/>
    <property type="match status" value="1"/>
</dbReference>
<evidence type="ECO:0000256" key="9">
    <source>
        <dbReference type="ARBA" id="ARBA00023157"/>
    </source>
</evidence>
<feature type="transmembrane region" description="Helical" evidence="17">
    <location>
        <begin position="105"/>
        <end position="126"/>
    </location>
</feature>
<evidence type="ECO:0000256" key="1">
    <source>
        <dbReference type="ARBA" id="ARBA00004651"/>
    </source>
</evidence>
<dbReference type="PRINTS" id="PR00358">
    <property type="entry name" value="BOMBESINR"/>
</dbReference>
<keyword evidence="20" id="KW-1185">Reference proteome</keyword>
<dbReference type="InterPro" id="IPR001556">
    <property type="entry name" value="Bombsn_rcpt-like"/>
</dbReference>
<reference evidence="19" key="1">
    <citation type="submission" date="2023-07" db="EMBL/GenBank/DDBJ databases">
        <title>Chromosome-level Genome Assembly of Striped Snakehead (Channa striata).</title>
        <authorList>
            <person name="Liu H."/>
        </authorList>
    </citation>
    <scope>NUCLEOTIDE SEQUENCE</scope>
    <source>
        <strain evidence="19">Gz</strain>
        <tissue evidence="19">Muscle</tissue>
    </source>
</reference>